<keyword evidence="1 7" id="KW-0723">Serine/threonine-protein kinase</keyword>
<dbReference type="SMART" id="SM00220">
    <property type="entry name" value="S_TKc"/>
    <property type="match status" value="1"/>
</dbReference>
<keyword evidence="10" id="KW-1185">Reference proteome</keyword>
<gene>
    <name evidence="9" type="ORF">BELL_0290g00050</name>
</gene>
<comment type="caution">
    <text evidence="9">The sequence shown here is derived from an EMBL/GenBank/DDBJ whole genome shotgun (WGS) entry which is preliminary data.</text>
</comment>
<dbReference type="Gene3D" id="1.10.510.10">
    <property type="entry name" value="Transferase(Phosphotransferase) domain 1"/>
    <property type="match status" value="1"/>
</dbReference>
<dbReference type="PANTHER" id="PTHR24345">
    <property type="entry name" value="SERINE/THREONINE-PROTEIN KINASE PLK"/>
    <property type="match status" value="1"/>
</dbReference>
<evidence type="ECO:0000313" key="10">
    <source>
        <dbReference type="Proteomes" id="UP000297229"/>
    </source>
</evidence>
<evidence type="ECO:0000256" key="1">
    <source>
        <dbReference type="ARBA" id="ARBA00022527"/>
    </source>
</evidence>
<accession>A0A4Z1JLI3</accession>
<evidence type="ECO:0000313" key="9">
    <source>
        <dbReference type="EMBL" id="TGO74336.1"/>
    </source>
</evidence>
<dbReference type="InterPro" id="IPR011009">
    <property type="entry name" value="Kinase-like_dom_sf"/>
</dbReference>
<protein>
    <recommendedName>
        <fullName evidence="8">Protein kinase domain-containing protein</fullName>
    </recommendedName>
</protein>
<dbReference type="PROSITE" id="PS00107">
    <property type="entry name" value="PROTEIN_KINASE_ATP"/>
    <property type="match status" value="1"/>
</dbReference>
<proteinExistence type="inferred from homology"/>
<dbReference type="GO" id="GO:0004674">
    <property type="term" value="F:protein serine/threonine kinase activity"/>
    <property type="evidence" value="ECO:0007669"/>
    <property type="project" value="UniProtKB-KW"/>
</dbReference>
<dbReference type="SUPFAM" id="SSF56112">
    <property type="entry name" value="Protein kinase-like (PK-like)"/>
    <property type="match status" value="1"/>
</dbReference>
<dbReference type="InterPro" id="IPR000719">
    <property type="entry name" value="Prot_kinase_dom"/>
</dbReference>
<dbReference type="PANTHER" id="PTHR24345:SF0">
    <property type="entry name" value="CELL CYCLE SERINE_THREONINE-PROTEIN KINASE CDC5_MSD2"/>
    <property type="match status" value="1"/>
</dbReference>
<evidence type="ECO:0000256" key="7">
    <source>
        <dbReference type="RuleBase" id="RU000304"/>
    </source>
</evidence>
<evidence type="ECO:0000256" key="5">
    <source>
        <dbReference type="ARBA" id="ARBA00022840"/>
    </source>
</evidence>
<evidence type="ECO:0000256" key="6">
    <source>
        <dbReference type="PROSITE-ProRule" id="PRU10141"/>
    </source>
</evidence>
<sequence length="370" mass="41814">MDNQNTSRDTSSTEVIVYKPMQWRNLAYTPATSAPSLTANTGAKQLSLNVGSFDPASKPQPLKGTIRRYPQRQAELHRGSHLTTFKQGRLNEESFCEKYRPLKVIGKGGFGLVYSIEEKATNKLFAVKMVLKHTENASLQREWNLHKKLNHPSILRVHDFYACIGDGPGMVMDLGEKTMSDMIHEQGYIEETRMKMYFMDILLGLEYLKSKNILHRDIKPGNMILGRGSGGRMMIADFGLVDHLVVGERIRKTSRKGTMTYMAPECFRKSLHIDGLGFEVDIWAAGVSLFQCLLGYHPFDSAGPANDEKQRRRNTILMIINPKAALDFESGPLRQPISQEVADLLGGMLEIDFEKRLTVEDCLEHEWMSG</sequence>
<keyword evidence="3 6" id="KW-0547">Nucleotide-binding</keyword>
<keyword evidence="4" id="KW-0418">Kinase</keyword>
<dbReference type="STRING" id="278938.A0A4Z1JLI3"/>
<evidence type="ECO:0000256" key="2">
    <source>
        <dbReference type="ARBA" id="ARBA00022679"/>
    </source>
</evidence>
<dbReference type="GO" id="GO:0005634">
    <property type="term" value="C:nucleus"/>
    <property type="evidence" value="ECO:0007669"/>
    <property type="project" value="TreeGrafter"/>
</dbReference>
<dbReference type="EMBL" id="PQXM01000288">
    <property type="protein sequence ID" value="TGO74336.1"/>
    <property type="molecule type" value="Genomic_DNA"/>
</dbReference>
<reference evidence="9 10" key="1">
    <citation type="submission" date="2017-12" db="EMBL/GenBank/DDBJ databases">
        <title>Comparative genomics of Botrytis spp.</title>
        <authorList>
            <person name="Valero-Jimenez C.A."/>
            <person name="Tapia P."/>
            <person name="Veloso J."/>
            <person name="Silva-Moreno E."/>
            <person name="Staats M."/>
            <person name="Valdes J.H."/>
            <person name="Van Kan J.A.L."/>
        </authorList>
    </citation>
    <scope>NUCLEOTIDE SEQUENCE [LARGE SCALE GENOMIC DNA]</scope>
    <source>
        <strain evidence="9 10">Be9601</strain>
    </source>
</reference>
<dbReference type="AlphaFoldDB" id="A0A4Z1JLI3"/>
<organism evidence="9 10">
    <name type="scientific">Botrytis elliptica</name>
    <dbReference type="NCBI Taxonomy" id="278938"/>
    <lineage>
        <taxon>Eukaryota</taxon>
        <taxon>Fungi</taxon>
        <taxon>Dikarya</taxon>
        <taxon>Ascomycota</taxon>
        <taxon>Pezizomycotina</taxon>
        <taxon>Leotiomycetes</taxon>
        <taxon>Helotiales</taxon>
        <taxon>Sclerotiniaceae</taxon>
        <taxon>Botrytis</taxon>
    </lineage>
</organism>
<comment type="similarity">
    <text evidence="7">Belongs to the protein kinase superfamily.</text>
</comment>
<dbReference type="InterPro" id="IPR008271">
    <property type="entry name" value="Ser/Thr_kinase_AS"/>
</dbReference>
<dbReference type="OrthoDB" id="74764at2759"/>
<dbReference type="PROSITE" id="PS00108">
    <property type="entry name" value="PROTEIN_KINASE_ST"/>
    <property type="match status" value="1"/>
</dbReference>
<dbReference type="GO" id="GO:0005524">
    <property type="term" value="F:ATP binding"/>
    <property type="evidence" value="ECO:0007669"/>
    <property type="project" value="UniProtKB-UniRule"/>
</dbReference>
<name>A0A4Z1JLI3_9HELO</name>
<feature type="domain" description="Protein kinase" evidence="8">
    <location>
        <begin position="99"/>
        <end position="368"/>
    </location>
</feature>
<keyword evidence="2" id="KW-0808">Transferase</keyword>
<evidence type="ECO:0000256" key="4">
    <source>
        <dbReference type="ARBA" id="ARBA00022777"/>
    </source>
</evidence>
<dbReference type="Pfam" id="PF00069">
    <property type="entry name" value="Pkinase"/>
    <property type="match status" value="1"/>
</dbReference>
<evidence type="ECO:0000256" key="3">
    <source>
        <dbReference type="ARBA" id="ARBA00022741"/>
    </source>
</evidence>
<evidence type="ECO:0000259" key="8">
    <source>
        <dbReference type="PROSITE" id="PS50011"/>
    </source>
</evidence>
<dbReference type="InterPro" id="IPR017441">
    <property type="entry name" value="Protein_kinase_ATP_BS"/>
</dbReference>
<dbReference type="PROSITE" id="PS50011">
    <property type="entry name" value="PROTEIN_KINASE_DOM"/>
    <property type="match status" value="1"/>
</dbReference>
<keyword evidence="5 6" id="KW-0067">ATP-binding</keyword>
<dbReference type="Proteomes" id="UP000297229">
    <property type="component" value="Unassembled WGS sequence"/>
</dbReference>
<feature type="binding site" evidence="6">
    <location>
        <position position="132"/>
    </location>
    <ligand>
        <name>ATP</name>
        <dbReference type="ChEBI" id="CHEBI:30616"/>
    </ligand>
</feature>